<dbReference type="EMBL" id="UGPB01000001">
    <property type="protein sequence ID" value="STY31176.1"/>
    <property type="molecule type" value="Genomic_DNA"/>
</dbReference>
<dbReference type="RefSeq" id="WP_051635476.1">
    <property type="nucleotide sequence ID" value="NZ_CAAAIS010000009.1"/>
</dbReference>
<dbReference type="InterPro" id="IPR054539">
    <property type="entry name" value="Beta-prop_PDH"/>
</dbReference>
<dbReference type="Pfam" id="PF22807">
    <property type="entry name" value="TrAA12"/>
    <property type="match status" value="1"/>
</dbReference>
<dbReference type="STRING" id="1122170.GCA_000701265_03024"/>
<dbReference type="Gene3D" id="2.120.10.30">
    <property type="entry name" value="TolB, C-terminal domain"/>
    <property type="match status" value="1"/>
</dbReference>
<reference evidence="2 3" key="1">
    <citation type="submission" date="2018-06" db="EMBL/GenBank/DDBJ databases">
        <authorList>
            <consortium name="Pathogen Informatics"/>
            <person name="Doyle S."/>
        </authorList>
    </citation>
    <scope>NUCLEOTIDE SEQUENCE [LARGE SCALE GENOMIC DNA]</scope>
    <source>
        <strain evidence="2 3">NCTC11532</strain>
    </source>
</reference>
<gene>
    <name evidence="2" type="ORF">NCTC11532_02773</name>
</gene>
<organism evidence="2 3">
    <name type="scientific">Legionella wadsworthii</name>
    <dbReference type="NCBI Taxonomy" id="28088"/>
    <lineage>
        <taxon>Bacteria</taxon>
        <taxon>Pseudomonadati</taxon>
        <taxon>Pseudomonadota</taxon>
        <taxon>Gammaproteobacteria</taxon>
        <taxon>Legionellales</taxon>
        <taxon>Legionellaceae</taxon>
        <taxon>Legionella</taxon>
    </lineage>
</organism>
<dbReference type="PANTHER" id="PTHR19328">
    <property type="entry name" value="HEDGEHOG-INTERACTING PROTEIN"/>
    <property type="match status" value="1"/>
</dbReference>
<dbReference type="SUPFAM" id="SSF50952">
    <property type="entry name" value="Soluble quinoprotein glucose dehydrogenase"/>
    <property type="match status" value="1"/>
</dbReference>
<dbReference type="Proteomes" id="UP000255297">
    <property type="component" value="Unassembled WGS sequence"/>
</dbReference>
<dbReference type="AlphaFoldDB" id="A0A378LUV3"/>
<accession>A0A378LUV3</accession>
<dbReference type="InterPro" id="IPR011041">
    <property type="entry name" value="Quinoprot_gluc/sorb_DH_b-prop"/>
</dbReference>
<name>A0A378LUV3_9GAMM</name>
<evidence type="ECO:0000313" key="2">
    <source>
        <dbReference type="EMBL" id="STY31176.1"/>
    </source>
</evidence>
<sequence>MKKLLSGVFLIFIGLGFLYLVQPFFGFNISASELFGQALPFLKSKTPLHPELQNHYILKTYIQHLDKPRFMLVTESGDLLVTEPAKGNLLLIPYKKPNQKRILLNGLKNPHSIDIFEHYLYVAEENAIGRIEYNALEGRTLGHYERIITNLPDDGGHWTRTIKFGPDGYGYVSIGSSCNACIEKNPLRASICRFKPGENHLKVYANGLRNSVGFDWSPTDGGLYATENGRDYLGDHFPPDELNLIQENQFYGWPYANGDRVPDPKFGKGQEKKISTSQKPVFNFAAHQAALGITFIKDPGSPLYKKALVAFHGSWNSSAKVGYKVVSLTFKDGIISQNDFITGFIKNGKVLGRPVHLVEGKEGEIYLSDDYNGTIHLIEQQKEDKKTL</sequence>
<evidence type="ECO:0000313" key="3">
    <source>
        <dbReference type="Proteomes" id="UP000255297"/>
    </source>
</evidence>
<proteinExistence type="predicted"/>
<feature type="domain" description="Pyrroloquinoline quinone-dependent pyranose dehydrogenase beta-propeller" evidence="1">
    <location>
        <begin position="51"/>
        <end position="380"/>
    </location>
</feature>
<evidence type="ECO:0000259" key="1">
    <source>
        <dbReference type="Pfam" id="PF22807"/>
    </source>
</evidence>
<keyword evidence="3" id="KW-1185">Reference proteome</keyword>
<dbReference type="PANTHER" id="PTHR19328:SF53">
    <property type="entry name" value="MEMBRANE PROTEIN"/>
    <property type="match status" value="1"/>
</dbReference>
<dbReference type="InterPro" id="IPR011042">
    <property type="entry name" value="6-blade_b-propeller_TolB-like"/>
</dbReference>
<protein>
    <submittedName>
        <fullName evidence="2">L-sorbosone dehydrogenase</fullName>
    </submittedName>
</protein>